<evidence type="ECO:0000259" key="3">
    <source>
        <dbReference type="Pfam" id="PF00155"/>
    </source>
</evidence>
<protein>
    <submittedName>
        <fullName evidence="4">Aminotransferase class I/II-fold pyridoxal phosphate-dependent enzyme</fullName>
    </submittedName>
</protein>
<dbReference type="InterPro" id="IPR015422">
    <property type="entry name" value="PyrdxlP-dep_Trfase_small"/>
</dbReference>
<dbReference type="Proteomes" id="UP001596481">
    <property type="component" value="Unassembled WGS sequence"/>
</dbReference>
<dbReference type="Pfam" id="PF00155">
    <property type="entry name" value="Aminotran_1_2"/>
    <property type="match status" value="1"/>
</dbReference>
<keyword evidence="4" id="KW-0808">Transferase</keyword>
<feature type="domain" description="Aminotransferase class I/classII large" evidence="3">
    <location>
        <begin position="53"/>
        <end position="333"/>
    </location>
</feature>
<evidence type="ECO:0000313" key="5">
    <source>
        <dbReference type="Proteomes" id="UP001596481"/>
    </source>
</evidence>
<dbReference type="EMBL" id="JBHTAA010000005">
    <property type="protein sequence ID" value="MFC7204524.1"/>
    <property type="molecule type" value="Genomic_DNA"/>
</dbReference>
<proteinExistence type="predicted"/>
<keyword evidence="2" id="KW-0663">Pyridoxal phosphate</keyword>
<evidence type="ECO:0000256" key="1">
    <source>
        <dbReference type="ARBA" id="ARBA00001933"/>
    </source>
</evidence>
<dbReference type="PANTHER" id="PTHR42885:SF1">
    <property type="entry name" value="THREONINE-PHOSPHATE DECARBOXYLASE"/>
    <property type="match status" value="1"/>
</dbReference>
<name>A0ABD5ZH79_9EURY</name>
<dbReference type="SUPFAM" id="SSF53383">
    <property type="entry name" value="PLP-dependent transferases"/>
    <property type="match status" value="1"/>
</dbReference>
<gene>
    <name evidence="4" type="ORF">ACFQJC_13435</name>
</gene>
<accession>A0ABD5ZH79</accession>
<dbReference type="GO" id="GO:0008483">
    <property type="term" value="F:transaminase activity"/>
    <property type="evidence" value="ECO:0007669"/>
    <property type="project" value="UniProtKB-KW"/>
</dbReference>
<evidence type="ECO:0000256" key="2">
    <source>
        <dbReference type="ARBA" id="ARBA00022898"/>
    </source>
</evidence>
<dbReference type="RefSeq" id="WP_390224298.1">
    <property type="nucleotide sequence ID" value="NZ_JBHTAA010000005.1"/>
</dbReference>
<evidence type="ECO:0000313" key="4">
    <source>
        <dbReference type="EMBL" id="MFC7204524.1"/>
    </source>
</evidence>
<dbReference type="Gene3D" id="3.40.640.10">
    <property type="entry name" value="Type I PLP-dependent aspartate aminotransferase-like (Major domain)"/>
    <property type="match status" value="1"/>
</dbReference>
<sequence>MDSGSIPDVDHVSHGGTADHTLIDFSLGSNPERPAGLASVYESALSTSRRYALDDYAAFRVEAAAYVGCEPQHIVPAAGVVEAIRLALGVTVSPGDTVAIPAPCCGEYAREIRLQGGIPVEISHESMLADTDPQEHAAIILSNPGNPTGAAYPTEELRSFVCECQYAETPLLVDESYLGFTDLPSVAGLDGVIALHSVTNVFGVPALRAGFAAATGELGDRLDRARCTWVLSAPAVEVATYCLKQTDFLAETRDRVKAERQKVTSALRELGYDPYPADSSLVLFRAPDVDYTLEVARSHGFALRDARFYEGLDSHIRMNVRRPHENDQLLDALAEAT</sequence>
<dbReference type="AlphaFoldDB" id="A0ABD5ZH79"/>
<organism evidence="4 5">
    <name type="scientific">Haloferax namakaokahaiae</name>
    <dbReference type="NCBI Taxonomy" id="1748331"/>
    <lineage>
        <taxon>Archaea</taxon>
        <taxon>Methanobacteriati</taxon>
        <taxon>Methanobacteriota</taxon>
        <taxon>Stenosarchaea group</taxon>
        <taxon>Halobacteria</taxon>
        <taxon>Halobacteriales</taxon>
        <taxon>Haloferacaceae</taxon>
        <taxon>Haloferax</taxon>
    </lineage>
</organism>
<dbReference type="InterPro" id="IPR015424">
    <property type="entry name" value="PyrdxlP-dep_Trfase"/>
</dbReference>
<comment type="cofactor">
    <cofactor evidence="1">
        <name>pyridoxal 5'-phosphate</name>
        <dbReference type="ChEBI" id="CHEBI:597326"/>
    </cofactor>
</comment>
<keyword evidence="4" id="KW-0032">Aminotransferase</keyword>
<dbReference type="InterPro" id="IPR004839">
    <property type="entry name" value="Aminotransferase_I/II_large"/>
</dbReference>
<dbReference type="PANTHER" id="PTHR42885">
    <property type="entry name" value="HISTIDINOL-PHOSPHATE AMINOTRANSFERASE-RELATED"/>
    <property type="match status" value="1"/>
</dbReference>
<dbReference type="InterPro" id="IPR015421">
    <property type="entry name" value="PyrdxlP-dep_Trfase_major"/>
</dbReference>
<comment type="caution">
    <text evidence="4">The sequence shown here is derived from an EMBL/GenBank/DDBJ whole genome shotgun (WGS) entry which is preliminary data.</text>
</comment>
<dbReference type="CDD" id="cd00609">
    <property type="entry name" value="AAT_like"/>
    <property type="match status" value="1"/>
</dbReference>
<dbReference type="Gene3D" id="3.90.1150.10">
    <property type="entry name" value="Aspartate Aminotransferase, domain 1"/>
    <property type="match status" value="1"/>
</dbReference>
<keyword evidence="5" id="KW-1185">Reference proteome</keyword>
<reference evidence="4 5" key="1">
    <citation type="journal article" date="2019" name="Int. J. Syst. Evol. Microbiol.">
        <title>The Global Catalogue of Microorganisms (GCM) 10K type strain sequencing project: providing services to taxonomists for standard genome sequencing and annotation.</title>
        <authorList>
            <consortium name="The Broad Institute Genomics Platform"/>
            <consortium name="The Broad Institute Genome Sequencing Center for Infectious Disease"/>
            <person name="Wu L."/>
            <person name="Ma J."/>
        </authorList>
    </citation>
    <scope>NUCLEOTIDE SEQUENCE [LARGE SCALE GENOMIC DNA]</scope>
    <source>
        <strain evidence="4 5">DSM 29988</strain>
    </source>
</reference>